<accession>A0ABW5GUB8</accession>
<comment type="caution">
    <text evidence="2">The sequence shown here is derived from an EMBL/GenBank/DDBJ whole genome shotgun (WGS) entry which is preliminary data.</text>
</comment>
<dbReference type="EMBL" id="JBHUKU010000026">
    <property type="protein sequence ID" value="MFD2464482.1"/>
    <property type="molecule type" value="Genomic_DNA"/>
</dbReference>
<feature type="domain" description="Beta-lactamase-related" evidence="1">
    <location>
        <begin position="10"/>
        <end position="326"/>
    </location>
</feature>
<organism evidence="2 3">
    <name type="scientific">Amycolatopsis samaneae</name>
    <dbReference type="NCBI Taxonomy" id="664691"/>
    <lineage>
        <taxon>Bacteria</taxon>
        <taxon>Bacillati</taxon>
        <taxon>Actinomycetota</taxon>
        <taxon>Actinomycetes</taxon>
        <taxon>Pseudonocardiales</taxon>
        <taxon>Pseudonocardiaceae</taxon>
        <taxon>Amycolatopsis</taxon>
    </lineage>
</organism>
<dbReference type="InterPro" id="IPR023650">
    <property type="entry name" value="Beta-lactam_class-A_AS"/>
</dbReference>
<dbReference type="InterPro" id="IPR050789">
    <property type="entry name" value="Diverse_Enzym_Activities"/>
</dbReference>
<gene>
    <name evidence="2" type="ORF">ACFSYJ_38105</name>
</gene>
<evidence type="ECO:0000313" key="3">
    <source>
        <dbReference type="Proteomes" id="UP001597419"/>
    </source>
</evidence>
<name>A0ABW5GUB8_9PSEU</name>
<dbReference type="Pfam" id="PF00144">
    <property type="entry name" value="Beta-lactamase"/>
    <property type="match status" value="1"/>
</dbReference>
<dbReference type="Gene3D" id="3.40.710.10">
    <property type="entry name" value="DD-peptidase/beta-lactamase superfamily"/>
    <property type="match status" value="1"/>
</dbReference>
<dbReference type="PANTHER" id="PTHR43283:SF3">
    <property type="entry name" value="BETA-LACTAMASE FAMILY PROTEIN (AFU_ORTHOLOGUE AFUA_5G07500)"/>
    <property type="match status" value="1"/>
</dbReference>
<dbReference type="Proteomes" id="UP001597419">
    <property type="component" value="Unassembled WGS sequence"/>
</dbReference>
<dbReference type="RefSeq" id="WP_345385579.1">
    <property type="nucleotide sequence ID" value="NZ_BAABHG010000001.1"/>
</dbReference>
<dbReference type="SUPFAM" id="SSF56601">
    <property type="entry name" value="beta-lactamase/transpeptidase-like"/>
    <property type="match status" value="1"/>
</dbReference>
<reference evidence="3" key="1">
    <citation type="journal article" date="2019" name="Int. J. Syst. Evol. Microbiol.">
        <title>The Global Catalogue of Microorganisms (GCM) 10K type strain sequencing project: providing services to taxonomists for standard genome sequencing and annotation.</title>
        <authorList>
            <consortium name="The Broad Institute Genomics Platform"/>
            <consortium name="The Broad Institute Genome Sequencing Center for Infectious Disease"/>
            <person name="Wu L."/>
            <person name="Ma J."/>
        </authorList>
    </citation>
    <scope>NUCLEOTIDE SEQUENCE [LARGE SCALE GENOMIC DNA]</scope>
    <source>
        <strain evidence="3">CGMCC 4.7643</strain>
    </source>
</reference>
<dbReference type="PROSITE" id="PS00146">
    <property type="entry name" value="BETA_LACTAMASE_A"/>
    <property type="match status" value="1"/>
</dbReference>
<evidence type="ECO:0000313" key="2">
    <source>
        <dbReference type="EMBL" id="MFD2464482.1"/>
    </source>
</evidence>
<dbReference type="GO" id="GO:0016787">
    <property type="term" value="F:hydrolase activity"/>
    <property type="evidence" value="ECO:0007669"/>
    <property type="project" value="UniProtKB-KW"/>
</dbReference>
<protein>
    <submittedName>
        <fullName evidence="2">Serine hydrolase domain-containing protein</fullName>
        <ecNumber evidence="2">3.-.-.-</ecNumber>
    </submittedName>
</protein>
<dbReference type="InterPro" id="IPR012338">
    <property type="entry name" value="Beta-lactam/transpept-like"/>
</dbReference>
<keyword evidence="2" id="KW-0378">Hydrolase</keyword>
<keyword evidence="3" id="KW-1185">Reference proteome</keyword>
<evidence type="ECO:0000259" key="1">
    <source>
        <dbReference type="Pfam" id="PF00144"/>
    </source>
</evidence>
<dbReference type="EC" id="3.-.-.-" evidence="2"/>
<proteinExistence type="predicted"/>
<sequence>MTARYPELQTLLDEAARETAVPGAVVGILREGEETVLTTGVTNLGSGRPVREDTLFMIGSTTKTCTAAALLALAEDGVLDLDEPVVRYLPELELADPVARKEITARHLLTHTAGFLGDRDLETGWGDDALEAAVGRFAELPQSFPPGEVFSYSNTGFVLAGRLAEVLAGAPFEDVVRTRLLEPLGMRDSVFLPWEVLTRDHVTGHAVRDGVAAVEHRVGLGRAGGPAGGLWSSARDQLRWARFFLTGETSGTPPLGDATREAMWRPQRPAALPIEEVGLSWLRTRHGDTEVVRHGGNVGFLQVSEFVTLPGAGMAITVLTNSGGGAALGPRIVDWCVENLAGVPRMPARPTLAKPVERLAEYAGRYRTGDLAIDVTVSGAALLARLVFTGDADAAVPPAFEIAFLDEDGGDIVTRAADPRSRAGRFLRDARGRITMLEYGGRTAKRD</sequence>
<dbReference type="PANTHER" id="PTHR43283">
    <property type="entry name" value="BETA-LACTAMASE-RELATED"/>
    <property type="match status" value="1"/>
</dbReference>
<dbReference type="InterPro" id="IPR001466">
    <property type="entry name" value="Beta-lactam-related"/>
</dbReference>